<organism evidence="3">
    <name type="scientific">marine sediment metagenome</name>
    <dbReference type="NCBI Taxonomy" id="412755"/>
    <lineage>
        <taxon>unclassified sequences</taxon>
        <taxon>metagenomes</taxon>
        <taxon>ecological metagenomes</taxon>
    </lineage>
</organism>
<reference evidence="3" key="1">
    <citation type="journal article" date="2015" name="Nature">
        <title>Complex archaea that bridge the gap between prokaryotes and eukaryotes.</title>
        <authorList>
            <person name="Spang A."/>
            <person name="Saw J.H."/>
            <person name="Jorgensen S.L."/>
            <person name="Zaremba-Niedzwiedzka K."/>
            <person name="Martijn J."/>
            <person name="Lind A.E."/>
            <person name="van Eijk R."/>
            <person name="Schleper C."/>
            <person name="Guy L."/>
            <person name="Ettema T.J."/>
        </authorList>
    </citation>
    <scope>NUCLEOTIDE SEQUENCE</scope>
</reference>
<evidence type="ECO:0000313" key="3">
    <source>
        <dbReference type="EMBL" id="KKM65905.1"/>
    </source>
</evidence>
<gene>
    <name evidence="3" type="ORF">LCGC14_1486600</name>
</gene>
<feature type="compositionally biased region" description="Basic residues" evidence="2">
    <location>
        <begin position="89"/>
        <end position="101"/>
    </location>
</feature>
<feature type="compositionally biased region" description="Polar residues" evidence="2">
    <location>
        <begin position="77"/>
        <end position="87"/>
    </location>
</feature>
<proteinExistence type="predicted"/>
<feature type="coiled-coil region" evidence="1">
    <location>
        <begin position="159"/>
        <end position="193"/>
    </location>
</feature>
<evidence type="ECO:0000256" key="2">
    <source>
        <dbReference type="SAM" id="MobiDB-lite"/>
    </source>
</evidence>
<dbReference type="AlphaFoldDB" id="A0A0F9LNP4"/>
<keyword evidence="1" id="KW-0175">Coiled coil</keyword>
<name>A0A0F9LNP4_9ZZZZ</name>
<protein>
    <submittedName>
        <fullName evidence="3">Uncharacterized protein</fullName>
    </submittedName>
</protein>
<sequence length="196" mass="22155">MPRPIKPELARQRVRVMEATAEKGGTYTLAAQELVRLGDNITSTALKWWAKRNPKFVLPSLYDSLMARTPGQRAQMSQRMKEQQATGKTKPRQRKAGKVRVTKPEPQPSAGWLPQCTNCGEVVSQTPEEVFKGLVDYITSLREQIGTQSVLISSMRKENTDLQAKVLNMEHLKVELREEKEKADIKAKKQLEKALA</sequence>
<feature type="region of interest" description="Disordered" evidence="2">
    <location>
        <begin position="77"/>
        <end position="111"/>
    </location>
</feature>
<comment type="caution">
    <text evidence="3">The sequence shown here is derived from an EMBL/GenBank/DDBJ whole genome shotgun (WGS) entry which is preliminary data.</text>
</comment>
<accession>A0A0F9LNP4</accession>
<dbReference type="EMBL" id="LAZR01010638">
    <property type="protein sequence ID" value="KKM65905.1"/>
    <property type="molecule type" value="Genomic_DNA"/>
</dbReference>
<evidence type="ECO:0000256" key="1">
    <source>
        <dbReference type="SAM" id="Coils"/>
    </source>
</evidence>